<protein>
    <submittedName>
        <fullName evidence="1">Uncharacterized protein</fullName>
    </submittedName>
</protein>
<evidence type="ECO:0000313" key="1">
    <source>
        <dbReference type="EMBL" id="MBA6061270.1"/>
    </source>
</evidence>
<evidence type="ECO:0000313" key="2">
    <source>
        <dbReference type="Proteomes" id="UP000556620"/>
    </source>
</evidence>
<accession>A0A7W2JLQ8</accession>
<dbReference type="RefSeq" id="WP_182368534.1">
    <property type="nucleotide sequence ID" value="NZ_JACGCU010000037.1"/>
</dbReference>
<dbReference type="EMBL" id="JACGCU010000037">
    <property type="protein sequence ID" value="MBA6061270.1"/>
    <property type="molecule type" value="Genomic_DNA"/>
</dbReference>
<organism evidence="1 2">
    <name type="scientific">Pseudomonas juntendi</name>
    <dbReference type="NCBI Taxonomy" id="2666183"/>
    <lineage>
        <taxon>Bacteria</taxon>
        <taxon>Pseudomonadati</taxon>
        <taxon>Pseudomonadota</taxon>
        <taxon>Gammaproteobacteria</taxon>
        <taxon>Pseudomonadales</taxon>
        <taxon>Pseudomonadaceae</taxon>
        <taxon>Pseudomonas</taxon>
    </lineage>
</organism>
<gene>
    <name evidence="1" type="ORF">H4C44_19060</name>
</gene>
<dbReference type="Proteomes" id="UP000556620">
    <property type="component" value="Unassembled WGS sequence"/>
</dbReference>
<proteinExistence type="predicted"/>
<name>A0A7W2JLQ8_9PSED</name>
<comment type="caution">
    <text evidence="1">The sequence shown here is derived from an EMBL/GenBank/DDBJ whole genome shotgun (WGS) entry which is preliminary data.</text>
</comment>
<dbReference type="AlphaFoldDB" id="A0A7W2JLQ8"/>
<sequence length="71" mass="7862">MKGKKPGFGRVFLCLPIVHRCTWRAGLNGYVQPHIHIAAGGIGFHQRFGRSNEVMHFVKGKKTGFGLMPVS</sequence>
<reference evidence="1 2" key="1">
    <citation type="submission" date="2020-07" db="EMBL/GenBank/DDBJ databases">
        <title>Diversity of carbapenemase encoding genes among Pseudomonas putida group clinical isolates in a tertiary Brazilian hospital.</title>
        <authorList>
            <person name="Alberto-Lei F."/>
            <person name="Nodari C.S."/>
            <person name="Streling A.P."/>
            <person name="Paulino J.T."/>
            <person name="Bessa-Neto F.O."/>
            <person name="Cayo R."/>
            <person name="Gales A.C."/>
        </authorList>
    </citation>
    <scope>NUCLEOTIDE SEQUENCE [LARGE SCALE GENOMIC DNA]</scope>
    <source>
        <strain evidence="1 2">14535</strain>
    </source>
</reference>